<dbReference type="PANTHER" id="PTHR46470">
    <property type="entry name" value="N-ACYLNEURAMINATE-9-PHOSPHATASE"/>
    <property type="match status" value="1"/>
</dbReference>
<feature type="compositionally biased region" description="Basic and acidic residues" evidence="3">
    <location>
        <begin position="1"/>
        <end position="12"/>
    </location>
</feature>
<dbReference type="InterPro" id="IPR023214">
    <property type="entry name" value="HAD_sf"/>
</dbReference>
<evidence type="ECO:0000313" key="4">
    <source>
        <dbReference type="EMBL" id="CAM05699.1"/>
    </source>
</evidence>
<dbReference type="EMBL" id="AM420293">
    <property type="protein sequence ID" value="CAM05699.1"/>
    <property type="molecule type" value="Genomic_DNA"/>
</dbReference>
<keyword evidence="5" id="KW-1185">Reference proteome</keyword>
<dbReference type="STRING" id="405948.SACE_6530"/>
<keyword evidence="2" id="KW-0460">Magnesium</keyword>
<name>A4FNS4_SACEN</name>
<dbReference type="Gene3D" id="3.40.50.1000">
    <property type="entry name" value="HAD superfamily/HAD-like"/>
    <property type="match status" value="1"/>
</dbReference>
<keyword evidence="1" id="KW-0378">Hydrolase</keyword>
<dbReference type="KEGG" id="sen:SACE_6530"/>
<evidence type="ECO:0008006" key="6">
    <source>
        <dbReference type="Google" id="ProtNLM"/>
    </source>
</evidence>
<evidence type="ECO:0000313" key="5">
    <source>
        <dbReference type="Proteomes" id="UP000006728"/>
    </source>
</evidence>
<dbReference type="Pfam" id="PF00702">
    <property type="entry name" value="Hydrolase"/>
    <property type="match status" value="1"/>
</dbReference>
<accession>A4FNS4</accession>
<feature type="region of interest" description="Disordered" evidence="3">
    <location>
        <begin position="1"/>
        <end position="26"/>
    </location>
</feature>
<gene>
    <name evidence="4" type="ordered locus">SACE_6530</name>
</gene>
<evidence type="ECO:0000256" key="3">
    <source>
        <dbReference type="SAM" id="MobiDB-lite"/>
    </source>
</evidence>
<dbReference type="SUPFAM" id="SSF56784">
    <property type="entry name" value="HAD-like"/>
    <property type="match status" value="1"/>
</dbReference>
<dbReference type="Proteomes" id="UP000006728">
    <property type="component" value="Chromosome"/>
</dbReference>
<dbReference type="AlphaFoldDB" id="A4FNS4"/>
<dbReference type="InterPro" id="IPR051400">
    <property type="entry name" value="HAD-like_hydrolase"/>
</dbReference>
<evidence type="ECO:0000256" key="1">
    <source>
        <dbReference type="ARBA" id="ARBA00022801"/>
    </source>
</evidence>
<dbReference type="eggNOG" id="COG1011">
    <property type="taxonomic scope" value="Bacteria"/>
</dbReference>
<dbReference type="OrthoDB" id="3680851at2"/>
<dbReference type="PANTHER" id="PTHR46470:SF4">
    <property type="entry name" value="5-AMINO-6-(5-PHOSPHO-D-RIBITYLAMINO)URACIL PHOSPHATASE YIGB"/>
    <property type="match status" value="1"/>
</dbReference>
<dbReference type="Gene3D" id="1.20.120.1600">
    <property type="match status" value="1"/>
</dbReference>
<dbReference type="SFLD" id="SFLDS00003">
    <property type="entry name" value="Haloacid_Dehalogenase"/>
    <property type="match status" value="1"/>
</dbReference>
<dbReference type="SFLD" id="SFLDG01129">
    <property type="entry name" value="C1.5:_HAD__Beta-PGM__Phosphata"/>
    <property type="match status" value="1"/>
</dbReference>
<sequence>MKAVALDRRESAQRGGRTVPDQASPQVNAGIAGQDAGRGAPIELVLLDVGGPIYDDATYRDALWRATRELVAERGGEVTEDEFQRVYDERRQAQSGSLRTAVAERFLEPGDRQRLSDLADAYWVYPPSALHPDVLPVLRELSGRYALAVVANQRAVVVDALRRDGVAGFIDHWAISEVVGAAKPDPAIFRHALDAAGVDASRAVHVGNRLDTDVRGARRLGLRTVWVVRGEAPPEPTPEQLAEPDVSMFTMADLPAALERLQEAR</sequence>
<evidence type="ECO:0000256" key="2">
    <source>
        <dbReference type="ARBA" id="ARBA00022842"/>
    </source>
</evidence>
<organism evidence="4 5">
    <name type="scientific">Saccharopolyspora erythraea (strain ATCC 11635 / DSM 40517 / JCM 4748 / NBRC 13426 / NCIMB 8594 / NRRL 2338)</name>
    <dbReference type="NCBI Taxonomy" id="405948"/>
    <lineage>
        <taxon>Bacteria</taxon>
        <taxon>Bacillati</taxon>
        <taxon>Actinomycetota</taxon>
        <taxon>Actinomycetes</taxon>
        <taxon>Pseudonocardiales</taxon>
        <taxon>Pseudonocardiaceae</taxon>
        <taxon>Saccharopolyspora</taxon>
    </lineage>
</organism>
<proteinExistence type="predicted"/>
<dbReference type="HOGENOM" id="CLU_045011_8_3_11"/>
<dbReference type="InterPro" id="IPR036412">
    <property type="entry name" value="HAD-like_sf"/>
</dbReference>
<reference evidence="4 5" key="1">
    <citation type="journal article" date="2007" name="Nat. Biotechnol.">
        <title>Complete genome sequence of the erythromycin-producing bacterium Saccharopolyspora erythraea NRRL23338.</title>
        <authorList>
            <person name="Oliynyk M."/>
            <person name="Samborskyy M."/>
            <person name="Lester J.B."/>
            <person name="Mironenko T."/>
            <person name="Scott N."/>
            <person name="Dickens S."/>
            <person name="Haydock S.F."/>
            <person name="Leadlay P.F."/>
        </authorList>
    </citation>
    <scope>NUCLEOTIDE SEQUENCE [LARGE SCALE GENOMIC DNA]</scope>
    <source>
        <strain evidence="5">ATCC 11635 / DSM 40517 / JCM 4748 / NBRC 13426 / NCIMB 8594 / NRRL 2338</strain>
    </source>
</reference>
<protein>
    <recommendedName>
        <fullName evidence="6">Hydrolase of the HAD superfamily</fullName>
    </recommendedName>
</protein>
<dbReference type="GO" id="GO:0016787">
    <property type="term" value="F:hydrolase activity"/>
    <property type="evidence" value="ECO:0007669"/>
    <property type="project" value="UniProtKB-KW"/>
</dbReference>